<dbReference type="GO" id="GO:0005856">
    <property type="term" value="C:cytoskeleton"/>
    <property type="evidence" value="ECO:0007669"/>
    <property type="project" value="TreeGrafter"/>
</dbReference>
<comment type="caution">
    <text evidence="2">The sequence shown here is derived from an EMBL/GenBank/DDBJ whole genome shotgun (WGS) entry which is preliminary data.</text>
</comment>
<sequence>MYSEDMHCSHLTLCCTGQLSFSLVTELPNRQATIQHPQLSDTSRIRPEGASSSRHFSSGILRTYIAMADAEEKARQEKIAAAKKRVEQMKKNKKKGTASKKAKPEATETPAVEPVEEATEAPPSDEKAVEDAPEEELEDSAVKEPDSLPEEPSKDDSEEQSPTATPSLAQQSKLRSTSFRVGSSPSGGAPSPVPFSPDGDTAPEIYRKHVARIDDLEKENKRLTKEASDSEKRWQKAEEELADLRDGDSDDAADKGESAGQLDKLKAEIASLQRQNTQLQQQVSRGSGHGHGHRPSLSVPAPPAELRAELASKSATIESMEIEISKLKARAERQASGSSSEKEQITALEDKVARAETAAGKAQRELQDLKRNLDRTAEKAVREGSERTSAETKVKSLEHELETAQSAQAELEKKVEALEKKASTLTTLHKEQDSRLQALKREKEKAERDVTELKSNVERLESENTKLKSRKSTDGGGGLDDEGVDELEDEERLRLKKKIRALEADIHELRSGQWIGKRREMEATTPGFQDVDLSSGFGTSPARRKSTAGGIGEFITSGLNALAGGGDDEFLDDDDMDFDEDAFRQAQEEESKKRIERIKEIKRSLKHWEGWRLDIVEHRRGGAEGVGEIFDV</sequence>
<feature type="compositionally biased region" description="Low complexity" evidence="1">
    <location>
        <begin position="273"/>
        <end position="286"/>
    </location>
</feature>
<reference evidence="2" key="1">
    <citation type="journal article" date="2021" name="Nat. Commun.">
        <title>Genetic determinants of endophytism in the Arabidopsis root mycobiome.</title>
        <authorList>
            <person name="Mesny F."/>
            <person name="Miyauchi S."/>
            <person name="Thiergart T."/>
            <person name="Pickel B."/>
            <person name="Atanasova L."/>
            <person name="Karlsson M."/>
            <person name="Huettel B."/>
            <person name="Barry K.W."/>
            <person name="Haridas S."/>
            <person name="Chen C."/>
            <person name="Bauer D."/>
            <person name="Andreopoulos W."/>
            <person name="Pangilinan J."/>
            <person name="LaButti K."/>
            <person name="Riley R."/>
            <person name="Lipzen A."/>
            <person name="Clum A."/>
            <person name="Drula E."/>
            <person name="Henrissat B."/>
            <person name="Kohler A."/>
            <person name="Grigoriev I.V."/>
            <person name="Martin F.M."/>
            <person name="Hacquard S."/>
        </authorList>
    </citation>
    <scope>NUCLEOTIDE SEQUENCE</scope>
    <source>
        <strain evidence="2">MPI-CAGE-AT-0147</strain>
    </source>
</reference>
<gene>
    <name evidence="2" type="ORF">EDB81DRAFT_792253</name>
</gene>
<dbReference type="GO" id="GO:0005200">
    <property type="term" value="F:structural constituent of cytoskeleton"/>
    <property type="evidence" value="ECO:0007669"/>
    <property type="project" value="TreeGrafter"/>
</dbReference>
<feature type="region of interest" description="Disordered" evidence="1">
    <location>
        <begin position="423"/>
        <end position="490"/>
    </location>
</feature>
<dbReference type="Gene3D" id="1.20.5.1160">
    <property type="entry name" value="Vasodilator-stimulated phosphoprotein"/>
    <property type="match status" value="1"/>
</dbReference>
<dbReference type="PANTHER" id="PTHR47357">
    <property type="entry name" value="COP1-INTERACTIVE PROTEIN 1"/>
    <property type="match status" value="1"/>
</dbReference>
<feature type="region of interest" description="Disordered" evidence="1">
    <location>
        <begin position="84"/>
        <end position="314"/>
    </location>
</feature>
<feature type="compositionally biased region" description="Basic and acidic residues" evidence="1">
    <location>
        <begin position="205"/>
        <end position="267"/>
    </location>
</feature>
<dbReference type="AlphaFoldDB" id="A0A9P9J7K6"/>
<evidence type="ECO:0000256" key="1">
    <source>
        <dbReference type="SAM" id="MobiDB-lite"/>
    </source>
</evidence>
<dbReference type="Proteomes" id="UP000738349">
    <property type="component" value="Unassembled WGS sequence"/>
</dbReference>
<evidence type="ECO:0008006" key="4">
    <source>
        <dbReference type="Google" id="ProtNLM"/>
    </source>
</evidence>
<proteinExistence type="predicted"/>
<feature type="compositionally biased region" description="Basic and acidic residues" evidence="1">
    <location>
        <begin position="362"/>
        <end position="402"/>
    </location>
</feature>
<evidence type="ECO:0000313" key="3">
    <source>
        <dbReference type="Proteomes" id="UP000738349"/>
    </source>
</evidence>
<feature type="region of interest" description="Disordered" evidence="1">
    <location>
        <begin position="34"/>
        <end position="54"/>
    </location>
</feature>
<accession>A0A9P9J7K6</accession>
<evidence type="ECO:0000313" key="2">
    <source>
        <dbReference type="EMBL" id="KAH7148427.1"/>
    </source>
</evidence>
<organism evidence="2 3">
    <name type="scientific">Dactylonectria macrodidyma</name>
    <dbReference type="NCBI Taxonomy" id="307937"/>
    <lineage>
        <taxon>Eukaryota</taxon>
        <taxon>Fungi</taxon>
        <taxon>Dikarya</taxon>
        <taxon>Ascomycota</taxon>
        <taxon>Pezizomycotina</taxon>
        <taxon>Sordariomycetes</taxon>
        <taxon>Hypocreomycetidae</taxon>
        <taxon>Hypocreales</taxon>
        <taxon>Nectriaceae</taxon>
        <taxon>Dactylonectria</taxon>
    </lineage>
</organism>
<feature type="region of interest" description="Disordered" evidence="1">
    <location>
        <begin position="525"/>
        <end position="549"/>
    </location>
</feature>
<feature type="compositionally biased region" description="Polar residues" evidence="1">
    <location>
        <begin position="160"/>
        <end position="181"/>
    </location>
</feature>
<feature type="region of interest" description="Disordered" evidence="1">
    <location>
        <begin position="355"/>
        <end position="409"/>
    </location>
</feature>
<feature type="compositionally biased region" description="Basic and acidic residues" evidence="1">
    <location>
        <begin position="140"/>
        <end position="155"/>
    </location>
</feature>
<keyword evidence="3" id="KW-1185">Reference proteome</keyword>
<feature type="compositionally biased region" description="Acidic residues" evidence="1">
    <location>
        <begin position="479"/>
        <end position="490"/>
    </location>
</feature>
<dbReference type="OrthoDB" id="5413982at2759"/>
<feature type="compositionally biased region" description="Basic and acidic residues" evidence="1">
    <location>
        <begin position="423"/>
        <end position="466"/>
    </location>
</feature>
<protein>
    <recommendedName>
        <fullName evidence="4">M protein repeat protein</fullName>
    </recommendedName>
</protein>
<dbReference type="PANTHER" id="PTHR47357:SF1">
    <property type="entry name" value="SPINDLE POLE BODY COMPONENT 110"/>
    <property type="match status" value="1"/>
</dbReference>
<dbReference type="EMBL" id="JAGMUV010000007">
    <property type="protein sequence ID" value="KAH7148427.1"/>
    <property type="molecule type" value="Genomic_DNA"/>
</dbReference>
<feature type="compositionally biased region" description="Basic residues" evidence="1">
    <location>
        <begin position="91"/>
        <end position="101"/>
    </location>
</feature>
<name>A0A9P9J7K6_9HYPO</name>